<name>A0ABW3BJA3_9ACTN</name>
<proteinExistence type="predicted"/>
<organism evidence="2 3">
    <name type="scientific">Streptomonospora algeriensis</name>
    <dbReference type="NCBI Taxonomy" id="995084"/>
    <lineage>
        <taxon>Bacteria</taxon>
        <taxon>Bacillati</taxon>
        <taxon>Actinomycetota</taxon>
        <taxon>Actinomycetes</taxon>
        <taxon>Streptosporangiales</taxon>
        <taxon>Nocardiopsidaceae</taxon>
        <taxon>Streptomonospora</taxon>
    </lineage>
</organism>
<evidence type="ECO:0000256" key="1">
    <source>
        <dbReference type="SAM" id="SignalP"/>
    </source>
</evidence>
<feature type="signal peptide" evidence="1">
    <location>
        <begin position="1"/>
        <end position="31"/>
    </location>
</feature>
<evidence type="ECO:0000313" key="3">
    <source>
        <dbReference type="Proteomes" id="UP001596956"/>
    </source>
</evidence>
<dbReference type="EMBL" id="JBHTHR010000917">
    <property type="protein sequence ID" value="MFD0803482.1"/>
    <property type="molecule type" value="Genomic_DNA"/>
</dbReference>
<accession>A0ABW3BJA3</accession>
<sequence>MERCTVLKKSFAVITLAVTAVLAPSIPAATADTAEASTAGFNWF</sequence>
<dbReference type="Proteomes" id="UP001596956">
    <property type="component" value="Unassembled WGS sequence"/>
</dbReference>
<reference evidence="3" key="1">
    <citation type="journal article" date="2019" name="Int. J. Syst. Evol. Microbiol.">
        <title>The Global Catalogue of Microorganisms (GCM) 10K type strain sequencing project: providing services to taxonomists for standard genome sequencing and annotation.</title>
        <authorList>
            <consortium name="The Broad Institute Genomics Platform"/>
            <consortium name="The Broad Institute Genome Sequencing Center for Infectious Disease"/>
            <person name="Wu L."/>
            <person name="Ma J."/>
        </authorList>
    </citation>
    <scope>NUCLEOTIDE SEQUENCE [LARGE SCALE GENOMIC DNA]</scope>
    <source>
        <strain evidence="3">CCUG 63369</strain>
    </source>
</reference>
<evidence type="ECO:0000313" key="2">
    <source>
        <dbReference type="EMBL" id="MFD0803482.1"/>
    </source>
</evidence>
<feature type="chain" id="PRO_5045457798" evidence="1">
    <location>
        <begin position="32"/>
        <end position="44"/>
    </location>
</feature>
<keyword evidence="3" id="KW-1185">Reference proteome</keyword>
<gene>
    <name evidence="2" type="ORF">ACFQZU_19450</name>
</gene>
<comment type="caution">
    <text evidence="2">The sequence shown here is derived from an EMBL/GenBank/DDBJ whole genome shotgun (WGS) entry which is preliminary data.</text>
</comment>
<keyword evidence="1" id="KW-0732">Signal</keyword>
<protein>
    <submittedName>
        <fullName evidence="2">Uncharacterized protein</fullName>
    </submittedName>
</protein>